<accession>A0AAN8JK93</accession>
<evidence type="ECO:0000313" key="2">
    <source>
        <dbReference type="EMBL" id="KAK6177501.1"/>
    </source>
</evidence>
<proteinExistence type="predicted"/>
<organism evidence="2 3">
    <name type="scientific">Patella caerulea</name>
    <name type="common">Rayed Mediterranean limpet</name>
    <dbReference type="NCBI Taxonomy" id="87958"/>
    <lineage>
        <taxon>Eukaryota</taxon>
        <taxon>Metazoa</taxon>
        <taxon>Spiralia</taxon>
        <taxon>Lophotrochozoa</taxon>
        <taxon>Mollusca</taxon>
        <taxon>Gastropoda</taxon>
        <taxon>Patellogastropoda</taxon>
        <taxon>Patelloidea</taxon>
        <taxon>Patellidae</taxon>
        <taxon>Patella</taxon>
    </lineage>
</organism>
<dbReference type="Proteomes" id="UP001347796">
    <property type="component" value="Unassembled WGS sequence"/>
</dbReference>
<feature type="signal peptide" evidence="1">
    <location>
        <begin position="1"/>
        <end position="23"/>
    </location>
</feature>
<keyword evidence="1" id="KW-0732">Signal</keyword>
<evidence type="ECO:0000313" key="3">
    <source>
        <dbReference type="Proteomes" id="UP001347796"/>
    </source>
</evidence>
<comment type="caution">
    <text evidence="2">The sequence shown here is derived from an EMBL/GenBank/DDBJ whole genome shotgun (WGS) entry which is preliminary data.</text>
</comment>
<protein>
    <submittedName>
        <fullName evidence="2">Uncharacterized protein</fullName>
    </submittedName>
</protein>
<feature type="chain" id="PRO_5043049927" evidence="1">
    <location>
        <begin position="24"/>
        <end position="222"/>
    </location>
</feature>
<dbReference type="EMBL" id="JAZGQO010000010">
    <property type="protein sequence ID" value="KAK6177501.1"/>
    <property type="molecule type" value="Genomic_DNA"/>
</dbReference>
<evidence type="ECO:0000256" key="1">
    <source>
        <dbReference type="SAM" id="SignalP"/>
    </source>
</evidence>
<sequence length="222" mass="25035">MKTTDILYSCFLVGLILATCIQAECPENYQDDIEKCMAGVTITPQMGGAVTSLTDVDEIKRLCVQGIWQKTIQCLSDMYHHCKDNPTILNNMDKLFSIARWQEGAELLCKNVNKIVYQKKCLSIARDDVMECTLRYANTFSSGIQSLTPNSPVIYKLLEACRFAEGSLECMSEPLSRSCPPQIKHILLSTMSRFLPPICDHVDKYGRFIQGQSRTEDVEVTD</sequence>
<keyword evidence="3" id="KW-1185">Reference proteome</keyword>
<gene>
    <name evidence="2" type="ORF">SNE40_015591</name>
</gene>
<reference evidence="2 3" key="1">
    <citation type="submission" date="2024-01" db="EMBL/GenBank/DDBJ databases">
        <title>The genome of the rayed Mediterranean limpet Patella caerulea (Linnaeus, 1758).</title>
        <authorList>
            <person name="Anh-Thu Weber A."/>
            <person name="Halstead-Nussloch G."/>
        </authorList>
    </citation>
    <scope>NUCLEOTIDE SEQUENCE [LARGE SCALE GENOMIC DNA]</scope>
    <source>
        <strain evidence="2">AATW-2023a</strain>
        <tissue evidence="2">Whole specimen</tissue>
    </source>
</reference>
<dbReference type="AlphaFoldDB" id="A0AAN8JK93"/>
<name>A0AAN8JK93_PATCE</name>